<gene>
    <name evidence="2" type="ORF">K8I29_08600</name>
</gene>
<proteinExistence type="predicted"/>
<evidence type="ECO:0000259" key="1">
    <source>
        <dbReference type="SMART" id="SM00091"/>
    </source>
</evidence>
<organism evidence="2 3">
    <name type="scientific">Candidatus Nitrobium versatile</name>
    <dbReference type="NCBI Taxonomy" id="2884831"/>
    <lineage>
        <taxon>Bacteria</taxon>
        <taxon>Pseudomonadati</taxon>
        <taxon>Nitrospirota</taxon>
        <taxon>Nitrospiria</taxon>
        <taxon>Nitrospirales</taxon>
        <taxon>Nitrospiraceae</taxon>
        <taxon>Candidatus Nitrobium</taxon>
    </lineage>
</organism>
<dbReference type="SMART" id="SM00091">
    <property type="entry name" value="PAS"/>
    <property type="match status" value="1"/>
</dbReference>
<dbReference type="InterPro" id="IPR035965">
    <property type="entry name" value="PAS-like_dom_sf"/>
</dbReference>
<dbReference type="EMBL" id="JAIOIV010000072">
    <property type="protein sequence ID" value="MBZ0156251.1"/>
    <property type="molecule type" value="Genomic_DNA"/>
</dbReference>
<sequence length="128" mass="14907">MSADPRQIVQELAEHFQPIFEASPDGIYLFVDDKHWIVSEKFARMTGYTVAELCDPSTHLLHRIVAEDDHQNCIWNFRNRVANLAYPVTFRMRMKRKDGTTFAAETDMIPLPWKGHAVAYHFVRAMRA</sequence>
<reference evidence="2" key="1">
    <citation type="journal article" date="2021" name="bioRxiv">
        <title>Unraveling nitrogen, sulfur and carbon metabolic pathways and microbial community transcriptional responses to substrate deprivation and toxicity stresses in a bioreactor mimicking anoxic brackish coastal sediment conditions.</title>
        <authorList>
            <person name="Martins P.D."/>
            <person name="Echeveste M.J."/>
            <person name="Arshad A."/>
            <person name="Kurth J."/>
            <person name="Ouboter H."/>
            <person name="Jetten M.S.M."/>
            <person name="Welte C.U."/>
        </authorList>
    </citation>
    <scope>NUCLEOTIDE SEQUENCE</scope>
    <source>
        <strain evidence="2">MAG_39</strain>
    </source>
</reference>
<reference evidence="2" key="2">
    <citation type="submission" date="2021-08" db="EMBL/GenBank/DDBJ databases">
        <authorList>
            <person name="Dalcin Martins P."/>
        </authorList>
    </citation>
    <scope>NUCLEOTIDE SEQUENCE</scope>
    <source>
        <strain evidence="2">MAG_39</strain>
    </source>
</reference>
<accession>A0A953J4R9</accession>
<dbReference type="InterPro" id="IPR000014">
    <property type="entry name" value="PAS"/>
</dbReference>
<protein>
    <submittedName>
        <fullName evidence="2">PAS domain S-box protein</fullName>
    </submittedName>
</protein>
<comment type="caution">
    <text evidence="2">The sequence shown here is derived from an EMBL/GenBank/DDBJ whole genome shotgun (WGS) entry which is preliminary data.</text>
</comment>
<dbReference type="AlphaFoldDB" id="A0A953J4R9"/>
<dbReference type="NCBIfam" id="TIGR00229">
    <property type="entry name" value="sensory_box"/>
    <property type="match status" value="1"/>
</dbReference>
<evidence type="ECO:0000313" key="2">
    <source>
        <dbReference type="EMBL" id="MBZ0156251.1"/>
    </source>
</evidence>
<dbReference type="SUPFAM" id="SSF55785">
    <property type="entry name" value="PYP-like sensor domain (PAS domain)"/>
    <property type="match status" value="1"/>
</dbReference>
<dbReference type="Gene3D" id="3.30.450.20">
    <property type="entry name" value="PAS domain"/>
    <property type="match status" value="1"/>
</dbReference>
<dbReference type="Pfam" id="PF13426">
    <property type="entry name" value="PAS_9"/>
    <property type="match status" value="1"/>
</dbReference>
<name>A0A953J4R9_9BACT</name>
<evidence type="ECO:0000313" key="3">
    <source>
        <dbReference type="Proteomes" id="UP000705867"/>
    </source>
</evidence>
<dbReference type="Proteomes" id="UP000705867">
    <property type="component" value="Unassembled WGS sequence"/>
</dbReference>
<feature type="domain" description="PAS" evidence="1">
    <location>
        <begin position="14"/>
        <end position="82"/>
    </location>
</feature>